<keyword evidence="2 7" id="KW-0175">Coiled coil</keyword>
<proteinExistence type="inferred from homology"/>
<dbReference type="Proteomes" id="UP000515140">
    <property type="component" value="Unplaced"/>
</dbReference>
<dbReference type="AlphaFoldDB" id="A0A6P5KX69"/>
<evidence type="ECO:0000256" key="5">
    <source>
        <dbReference type="ARBA" id="ARBA00068693"/>
    </source>
</evidence>
<gene>
    <name evidence="11" type="primary">CC2D1A</name>
</gene>
<feature type="compositionally biased region" description="Low complexity" evidence="8">
    <location>
        <begin position="252"/>
        <end position="268"/>
    </location>
</feature>
<dbReference type="CTD" id="54862"/>
<dbReference type="RefSeq" id="XP_020850483.1">
    <property type="nucleotide sequence ID" value="XM_020994824.1"/>
</dbReference>
<name>A0A6P5KX69_PHACI</name>
<feature type="compositionally biased region" description="Polar residues" evidence="8">
    <location>
        <begin position="342"/>
        <end position="351"/>
    </location>
</feature>
<feature type="coiled-coil region" evidence="7">
    <location>
        <begin position="498"/>
        <end position="525"/>
    </location>
</feature>
<dbReference type="PANTHER" id="PTHR13076">
    <property type="entry name" value="COILED-COIL AND C2 DOMAIN-CONTAINING PROTEIN 1-LIKE"/>
    <property type="match status" value="1"/>
</dbReference>
<dbReference type="Pfam" id="PF21528">
    <property type="entry name" value="CC2D1A-B_DM14"/>
    <property type="match status" value="3"/>
</dbReference>
<dbReference type="PANTHER" id="PTHR13076:SF8">
    <property type="entry name" value="COILED-COIL AND C2 DOMAIN-CONTAINING PROTEIN 1A"/>
    <property type="match status" value="1"/>
</dbReference>
<organism evidence="10 11">
    <name type="scientific">Phascolarctos cinereus</name>
    <name type="common">Koala</name>
    <dbReference type="NCBI Taxonomy" id="38626"/>
    <lineage>
        <taxon>Eukaryota</taxon>
        <taxon>Metazoa</taxon>
        <taxon>Chordata</taxon>
        <taxon>Craniata</taxon>
        <taxon>Vertebrata</taxon>
        <taxon>Euteleostomi</taxon>
        <taxon>Mammalia</taxon>
        <taxon>Metatheria</taxon>
        <taxon>Diprotodontia</taxon>
        <taxon>Phascolarctidae</taxon>
        <taxon>Phascolarctos</taxon>
    </lineage>
</organism>
<evidence type="ECO:0000313" key="11">
    <source>
        <dbReference type="RefSeq" id="XP_020850483.1"/>
    </source>
</evidence>
<evidence type="ECO:0000259" key="9">
    <source>
        <dbReference type="PROSITE" id="PS50004"/>
    </source>
</evidence>
<reference evidence="11" key="1">
    <citation type="submission" date="2025-08" db="UniProtKB">
        <authorList>
            <consortium name="RefSeq"/>
        </authorList>
    </citation>
    <scope>IDENTIFICATION</scope>
    <source>
        <tissue evidence="11">Spleen</tissue>
    </source>
</reference>
<feature type="compositionally biased region" description="Acidic residues" evidence="8">
    <location>
        <begin position="83"/>
        <end position="104"/>
    </location>
</feature>
<evidence type="ECO:0000256" key="3">
    <source>
        <dbReference type="ARBA" id="ARBA00059511"/>
    </source>
</evidence>
<dbReference type="SUPFAM" id="SSF49562">
    <property type="entry name" value="C2 domain (Calcium/lipid-binding domain, CaLB)"/>
    <property type="match status" value="1"/>
</dbReference>
<comment type="subunit">
    <text evidence="4">Interacts with CHMP4B.</text>
</comment>
<evidence type="ECO:0000256" key="4">
    <source>
        <dbReference type="ARBA" id="ARBA00065739"/>
    </source>
</evidence>
<dbReference type="InterPro" id="IPR000008">
    <property type="entry name" value="C2_dom"/>
</dbReference>
<evidence type="ECO:0000256" key="2">
    <source>
        <dbReference type="ARBA" id="ARBA00023054"/>
    </source>
</evidence>
<feature type="region of interest" description="Disordered" evidence="8">
    <location>
        <begin position="319"/>
        <end position="359"/>
    </location>
</feature>
<feature type="region of interest" description="Disordered" evidence="8">
    <location>
        <begin position="82"/>
        <end position="144"/>
    </location>
</feature>
<dbReference type="InterPro" id="IPR039725">
    <property type="entry name" value="CC2D1A/B"/>
</dbReference>
<dbReference type="SMART" id="SM00239">
    <property type="entry name" value="C2"/>
    <property type="match status" value="1"/>
</dbReference>
<dbReference type="InterPro" id="IPR035892">
    <property type="entry name" value="C2_domain_sf"/>
</dbReference>
<dbReference type="GO" id="GO:0001227">
    <property type="term" value="F:DNA-binding transcription repressor activity, RNA polymerase II-specific"/>
    <property type="evidence" value="ECO:0007669"/>
    <property type="project" value="InterPro"/>
</dbReference>
<dbReference type="GeneID" id="110214119"/>
<dbReference type="PROSITE" id="PS50004">
    <property type="entry name" value="C2"/>
    <property type="match status" value="1"/>
</dbReference>
<evidence type="ECO:0000256" key="7">
    <source>
        <dbReference type="SAM" id="Coils"/>
    </source>
</evidence>
<protein>
    <recommendedName>
        <fullName evidence="5">Coiled-coil and C2 domain-containing protein 1B</fullName>
    </recommendedName>
    <alternativeName>
        <fullName evidence="6">Five prime repressor element under dual repression-binding protein 2</fullName>
    </alternativeName>
</protein>
<evidence type="ECO:0000313" key="10">
    <source>
        <dbReference type="Proteomes" id="UP000515140"/>
    </source>
</evidence>
<accession>A0A6P5KX69</accession>
<evidence type="ECO:0000256" key="1">
    <source>
        <dbReference type="ARBA" id="ARBA00010672"/>
    </source>
</evidence>
<evidence type="ECO:0000256" key="6">
    <source>
        <dbReference type="ARBA" id="ARBA00080071"/>
    </source>
</evidence>
<dbReference type="SMART" id="SM00685">
    <property type="entry name" value="DM14"/>
    <property type="match status" value="4"/>
</dbReference>
<dbReference type="InterPro" id="IPR037772">
    <property type="entry name" value="C2_Freud"/>
</dbReference>
<feature type="compositionally biased region" description="Polar residues" evidence="8">
    <location>
        <begin position="467"/>
        <end position="481"/>
    </location>
</feature>
<keyword evidence="10" id="KW-1185">Reference proteome</keyword>
<feature type="domain" description="C2" evidence="9">
    <location>
        <begin position="648"/>
        <end position="782"/>
    </location>
</feature>
<comment type="similarity">
    <text evidence="1">Belongs to the CC2D1 family.</text>
</comment>
<dbReference type="CDD" id="cd08690">
    <property type="entry name" value="C2_Freud-1"/>
    <property type="match status" value="1"/>
</dbReference>
<feature type="region of interest" description="Disordered" evidence="8">
    <location>
        <begin position="191"/>
        <end position="268"/>
    </location>
</feature>
<dbReference type="Pfam" id="PF00168">
    <property type="entry name" value="C2"/>
    <property type="match status" value="1"/>
</dbReference>
<dbReference type="FunFam" id="2.60.40.150:FF:000104">
    <property type="entry name" value="coiled-coil and C2 domain-containing protein 1B"/>
    <property type="match status" value="1"/>
</dbReference>
<dbReference type="InterPro" id="IPR006608">
    <property type="entry name" value="CC2D1A/B_DM14"/>
</dbReference>
<evidence type="ECO:0000256" key="8">
    <source>
        <dbReference type="SAM" id="MobiDB-lite"/>
    </source>
</evidence>
<sequence>MHKKKAPSGPPGRGAAAARQLGLLVDFSPDGMMIPEDGVNDADLEAEFMALVGAQPPQELKSKAPLPMETIEKMASLCMKDMDEGEEEEDDDDDDDVEDDDELLAELNEVLGEREEPQDTQSLPLAKSPGLLQPKVSPSSAGMETTLAERLAMYQTAITNAKQAGDSSKVRRYERGVKTLENMLVSVKKGRSINEDDIPPPVAMGKSLTPPLEIPPTQSTIPTQPPERQLPAVPPKTLSVPASHGSGVTEKPVSVASPVSSGSGSPESLTLLQERQREYKRAALRSKQEGNSEAATKYYRVAKSFDAVLEAMTRGEAVDLSRLPPPPDQMLKTLPSPGLQPRASTPGASTVSPSMPEMPPPPRALLEALEQRMERYRVAAGQARDKGDDRKARMHDRIVKQYQDAIRAHKSGRSVDVAELPVPPGFPPIQGLETATPTQQSLVGVLETAMRLANQDEEEEETKKPSTHSLPSPQPKVQASRPSIPGPGPAGKVAVKGSTKAQQQLAFLEGRKKQLLQAAVRAKQKNDLEGAKLFLRQAKGLEPMLEASVNGLPVDITKVPPAPVNKEDFTLVQRPGAAISLEEAGHYAELTKLMRQQHEMCLKYSNQFTHLGNVVETSKFEKMAEDCKKSMEILKQAHSRGFPLPKFHYEQRTFSVVKIFPELSSSDMVLFIVKGINLPTPPGLSPSDLDTFVRFDFPYPNAEEAQKDKTNVIKNTASPEFKEQFKLFIQRGHRGFKRAIQTKGIKFEVMHKGGLFKPDRALGTAQLKLEGLESACEIREILEILDGRRPTGGRLEVMVRLREPLTSQQLDTVTERWLVIDPLPPTAVPKAKAPPIPVQGRDQGGKSARSLQSLSVMAFDRERLERKIVAYKQARRVVPGELAQQYQDLVQHSQWQRAQLEQGGSGIRREYHTQLERYLQYYTEAARRLGSDGNRDAAKEALYKRNLVVERELQQLRR</sequence>
<dbReference type="Gene3D" id="2.60.40.150">
    <property type="entry name" value="C2 domain"/>
    <property type="match status" value="1"/>
</dbReference>
<feature type="region of interest" description="Disordered" evidence="8">
    <location>
        <begin position="453"/>
        <end position="497"/>
    </location>
</feature>
<comment type="function">
    <text evidence="3">Transcription factor that binds specifically to the DRE (dual repressor element) and represses HTR1A gene transcription in neuronal cells.</text>
</comment>